<feature type="region of interest" description="Disordered" evidence="1">
    <location>
        <begin position="1339"/>
        <end position="1410"/>
    </location>
</feature>
<feature type="compositionally biased region" description="Pro residues" evidence="1">
    <location>
        <begin position="1201"/>
        <end position="1213"/>
    </location>
</feature>
<feature type="region of interest" description="Disordered" evidence="1">
    <location>
        <begin position="1014"/>
        <end position="1037"/>
    </location>
</feature>
<accession>S9V0R1</accession>
<organism evidence="2 3">
    <name type="scientific">Strigomonas culicis</name>
    <dbReference type="NCBI Taxonomy" id="28005"/>
    <lineage>
        <taxon>Eukaryota</taxon>
        <taxon>Discoba</taxon>
        <taxon>Euglenozoa</taxon>
        <taxon>Kinetoplastea</taxon>
        <taxon>Metakinetoplastina</taxon>
        <taxon>Trypanosomatida</taxon>
        <taxon>Trypanosomatidae</taxon>
        <taxon>Strigomonadinae</taxon>
        <taxon>Strigomonas</taxon>
    </lineage>
</organism>
<feature type="region of interest" description="Disordered" evidence="1">
    <location>
        <begin position="1299"/>
        <end position="1325"/>
    </location>
</feature>
<feature type="compositionally biased region" description="Low complexity" evidence="1">
    <location>
        <begin position="157"/>
        <end position="168"/>
    </location>
</feature>
<dbReference type="PANTHER" id="PTHR35615">
    <property type="entry name" value="PRESENT IN THE OUTER MITOCHONDRIAL MEMBRANE PROTEOME 22-RELATED"/>
    <property type="match status" value="1"/>
</dbReference>
<sequence length="1410" mass="150917">MSSMTSLSVEAVADQYLLAGLYPFDGDFVAPPSIPQEMQPGDGEDAAAAAVHAPAGKRPMLSSPRTLDTPEGEACPTKTATPLPNSTKKRKRQQRHSRSVSVDAVAIPGNTDNDSGMNGSGTSSIALLGLQQSDGSALSRVRSLSILLTGPEEKKGASSSAAVAAASSETAGDQSPSPLDDLPYPLDERVATSPHGDVLPSLVLGRIVTNVVAGHNAVLFSLHGGAKPRPASSREWATEYMVPSLLHTLFAALKAQTEHHYGVGVSVSLLKHDLAHDLLRPNGQSAHIVVTGFPLLGTTLTTSSVQAVATAAEGASVVMGAIAAMTADDYAKGCVLTNILVKQKVLDPTTGEQRDAILSSLFCLSANTQVCREMVLLRVLPATLALLQSALRAPCQLCFCLHNAHMSHAEARLALEVQETVRQVTTPPSPGGSVRPFLKHIKQRYKYLYTRMEEAKARVAESRVAWRRYTMPRMEHPITTKMIDKEAAFQHEMHAAYAKDKMLYKRLSFALHAMAAIAKCGEQVLVTPVTEIPRPFLVTYHYLDPDWFRVPQDTQRLHATFAGQSENGVNEISDESILNGKKRRKYPFSYRRSVPVLSVLDHWKTQTPRVNLFAGDYSCSSQGILPLFRTGDSAVRHFFFPGDDAAPAPAGDRIVSSVLVEDADRGEAAAGVPAAVTVADKSVKVLARLRSKRPRTLVQFHVDEAVTRPAWSFAGGAGGAVAPPPPAVREALASFRQGHNVRLMCMAGASAQSSSTARLLRCPVWHALARMVDDTFRPSTAASKERRREGAPRCRLYVSVVQILSSRFVHDHLRLPPPPPESGDEPAEEGKDDVALPFRSAWTPAGPVVQGARYQEIAAGADVMKLLRTLPGRVEARGTTQTHLVVSFLQHQTTAAAGGDRSLDVADGTAIFAQLSVHMTTNLSLFNCLYMPAFVQPFHPQNLFHVSFCDRLVLLVDLAADHEAEAYHILRQQAQLCQSTRVALYHRVWDMHRYTAYLRERALAMRAALAKRHHQPSDHATEAASDGAPAASDLFPPPPPAAPVLGSVLSGTAVDYECLSSTLRQVERMLSLAMELTDTQPAPNGPKALSFDSVGTYAVTDPPPLFERHVTAAPTGTSLEASVSLCSSSRSEPDTPAAGDGEGAGAAAAAHGLVPTREPQPVSRAAPATVHTAAPAVVSPGRMRPIPTAFSPVKPKADRSPPVPPQPVPPPPMRNRVDILLPTPTSPSKQWVELSSPASASSARPKTAQPLATLPPPASPPARRLPSHSLSPGTPQPPLLGAERKVALSMSPCGAARVTPTSAAATHVRGGVPPHHERLPQPPAKKLPTLVQRLRMLDEACEPSGSSQHRHRKESHQDKGRDREGARTPSGAQSRNGGGILPSVAPSLSTGNIPRDAEADKNAVEYARLR</sequence>
<evidence type="ECO:0000313" key="3">
    <source>
        <dbReference type="Proteomes" id="UP000015354"/>
    </source>
</evidence>
<gene>
    <name evidence="2" type="ORF">STCU_11314</name>
</gene>
<feature type="compositionally biased region" description="Basic and acidic residues" evidence="1">
    <location>
        <begin position="1355"/>
        <end position="1366"/>
    </location>
</feature>
<feature type="compositionally biased region" description="Basic and acidic residues" evidence="1">
    <location>
        <begin position="1395"/>
        <end position="1410"/>
    </location>
</feature>
<feature type="region of interest" description="Disordered" evidence="1">
    <location>
        <begin position="811"/>
        <end position="831"/>
    </location>
</feature>
<name>S9V0R1_9TRYP</name>
<proteinExistence type="predicted"/>
<feature type="compositionally biased region" description="Low complexity" evidence="1">
    <location>
        <begin position="1235"/>
        <end position="1252"/>
    </location>
</feature>
<reference evidence="2 3" key="1">
    <citation type="journal article" date="2013" name="PLoS ONE">
        <title>Predicting the Proteins of Angomonas deanei, Strigomonas culicis and Their Respective Endosymbionts Reveals New Aspects of the Trypanosomatidae Family.</title>
        <authorList>
            <person name="Motta M.C."/>
            <person name="Martins A.C."/>
            <person name="de Souza S.S."/>
            <person name="Catta-Preta C.M."/>
            <person name="Silva R."/>
            <person name="Klein C.C."/>
            <person name="de Almeida L.G."/>
            <person name="de Lima Cunha O."/>
            <person name="Ciapina L.P."/>
            <person name="Brocchi M."/>
            <person name="Colabardini A.C."/>
            <person name="de Araujo Lima B."/>
            <person name="Machado C.R."/>
            <person name="de Almeida Soares C.M."/>
            <person name="Probst C.M."/>
            <person name="de Menezes C.B."/>
            <person name="Thompson C.E."/>
            <person name="Bartholomeu D.C."/>
            <person name="Gradia D.F."/>
            <person name="Pavoni D.P."/>
            <person name="Grisard E.C."/>
            <person name="Fantinatti-Garboggini F."/>
            <person name="Marchini F.K."/>
            <person name="Rodrigues-Luiz G.F."/>
            <person name="Wagner G."/>
            <person name="Goldman G.H."/>
            <person name="Fietto J.L."/>
            <person name="Elias M.C."/>
            <person name="Goldman M.H."/>
            <person name="Sagot M.F."/>
            <person name="Pereira M."/>
            <person name="Stoco P.H."/>
            <person name="de Mendonca-Neto R.P."/>
            <person name="Teixeira S.M."/>
            <person name="Maciel T.E."/>
            <person name="de Oliveira Mendes T.A."/>
            <person name="Urmenyi T.P."/>
            <person name="de Souza W."/>
            <person name="Schenkman S."/>
            <person name="de Vasconcelos A.T."/>
        </authorList>
    </citation>
    <scope>NUCLEOTIDE SEQUENCE [LARGE SCALE GENOMIC DNA]</scope>
</reference>
<dbReference type="PANTHER" id="PTHR35615:SF6">
    <property type="entry name" value="KINESIN MOTOR DOMAIN-CONTAINING PROTEIN"/>
    <property type="match status" value="1"/>
</dbReference>
<feature type="compositionally biased region" description="Low complexity" evidence="1">
    <location>
        <begin position="1261"/>
        <end position="1272"/>
    </location>
</feature>
<feature type="region of interest" description="Disordered" evidence="1">
    <location>
        <begin position="151"/>
        <end position="186"/>
    </location>
</feature>
<feature type="region of interest" description="Disordered" evidence="1">
    <location>
        <begin position="1176"/>
        <end position="1280"/>
    </location>
</feature>
<protein>
    <submittedName>
        <fullName evidence="2">Uncharacterized protein</fullName>
    </submittedName>
</protein>
<evidence type="ECO:0000256" key="1">
    <source>
        <dbReference type="SAM" id="MobiDB-lite"/>
    </source>
</evidence>
<dbReference type="OrthoDB" id="243168at2759"/>
<feature type="compositionally biased region" description="Basic residues" evidence="1">
    <location>
        <begin position="87"/>
        <end position="98"/>
    </location>
</feature>
<feature type="region of interest" description="Disordered" evidence="1">
    <location>
        <begin position="32"/>
        <end position="118"/>
    </location>
</feature>
<dbReference type="EMBL" id="ATMH01011249">
    <property type="protein sequence ID" value="EPY16395.1"/>
    <property type="molecule type" value="Genomic_DNA"/>
</dbReference>
<keyword evidence="3" id="KW-1185">Reference proteome</keyword>
<feature type="region of interest" description="Disordered" evidence="1">
    <location>
        <begin position="1123"/>
        <end position="1148"/>
    </location>
</feature>
<dbReference type="Proteomes" id="UP000015354">
    <property type="component" value="Unassembled WGS sequence"/>
</dbReference>
<comment type="caution">
    <text evidence="2">The sequence shown here is derived from an EMBL/GenBank/DDBJ whole genome shotgun (WGS) entry which is preliminary data.</text>
</comment>
<evidence type="ECO:0000313" key="2">
    <source>
        <dbReference type="EMBL" id="EPY16395.1"/>
    </source>
</evidence>